<evidence type="ECO:0000313" key="2">
    <source>
        <dbReference type="Proteomes" id="UP000042527"/>
    </source>
</evidence>
<keyword evidence="2" id="KW-1185">Reference proteome</keyword>
<sequence>MKFLKENLNDEGTEFIDMTEADKMNAGLVALQADENLKAM</sequence>
<dbReference type="RefSeq" id="WP_331437078.1">
    <property type="nucleotide sequence ID" value="NZ_CDNC01000001.1"/>
</dbReference>
<dbReference type="AlphaFoldDB" id="A0A0B7GST9"/>
<gene>
    <name evidence="1" type="ORF">TPHV1_10240</name>
</gene>
<accession>A0A0B7GST9</accession>
<name>A0A0B7GST9_TREPH</name>
<dbReference type="Proteomes" id="UP000042527">
    <property type="component" value="Unassembled WGS sequence"/>
</dbReference>
<dbReference type="EMBL" id="CDNC01000001">
    <property type="protein sequence ID" value="CEM60572.1"/>
    <property type="molecule type" value="Genomic_DNA"/>
</dbReference>
<organism evidence="1 2">
    <name type="scientific">Treponema phagedenis</name>
    <dbReference type="NCBI Taxonomy" id="162"/>
    <lineage>
        <taxon>Bacteria</taxon>
        <taxon>Pseudomonadati</taxon>
        <taxon>Spirochaetota</taxon>
        <taxon>Spirochaetia</taxon>
        <taxon>Spirochaetales</taxon>
        <taxon>Treponemataceae</taxon>
        <taxon>Treponema</taxon>
    </lineage>
</organism>
<proteinExistence type="predicted"/>
<reference evidence="2" key="1">
    <citation type="submission" date="2015-01" db="EMBL/GenBank/DDBJ databases">
        <authorList>
            <person name="Manzoor Shahid"/>
            <person name="Zubair Saima"/>
        </authorList>
    </citation>
    <scope>NUCLEOTIDE SEQUENCE [LARGE SCALE GENOMIC DNA]</scope>
    <source>
        <strain evidence="2">V1</strain>
    </source>
</reference>
<protein>
    <submittedName>
        <fullName evidence="1">Uncharacterized protein</fullName>
    </submittedName>
</protein>
<evidence type="ECO:0000313" key="1">
    <source>
        <dbReference type="EMBL" id="CEM60572.1"/>
    </source>
</evidence>